<evidence type="ECO:0000259" key="1">
    <source>
        <dbReference type="Pfam" id="PF00696"/>
    </source>
</evidence>
<keyword evidence="2" id="KW-0808">Transferase</keyword>
<dbReference type="InterPro" id="IPR001048">
    <property type="entry name" value="Asp/Glu/Uridylate_kinase"/>
</dbReference>
<dbReference type="OrthoDB" id="50461at2157"/>
<name>A0A7D5EA00_9EURY</name>
<dbReference type="Pfam" id="PF00696">
    <property type="entry name" value="AA_kinase"/>
    <property type="match status" value="1"/>
</dbReference>
<keyword evidence="2" id="KW-0418">Kinase</keyword>
<feature type="domain" description="Aspartate/glutamate/uridylate kinase" evidence="1">
    <location>
        <begin position="3"/>
        <end position="188"/>
    </location>
</feature>
<dbReference type="GeneID" id="55821934"/>
<accession>A0A7D5EA00</accession>
<dbReference type="RefSeq" id="WP_176965531.1">
    <property type="nucleotide sequence ID" value="NZ_CP058215.1"/>
</dbReference>
<protein>
    <submittedName>
        <fullName evidence="2">Amino acid kinase</fullName>
    </submittedName>
</protein>
<reference evidence="2 3" key="1">
    <citation type="submission" date="2020-06" db="EMBL/GenBank/DDBJ databases">
        <title>Methanolobus halotolerans sp. nov., isolated from a saline lake Tus in Siberia.</title>
        <authorList>
            <person name="Shen Y."/>
            <person name="Chen S.-C."/>
            <person name="Lai M.-C."/>
            <person name="Huang H.-H."/>
            <person name="Chiu H.-H."/>
            <person name="Tang S.-L."/>
            <person name="Rogozin D.Y."/>
            <person name="Degermendzhy A.G."/>
        </authorList>
    </citation>
    <scope>NUCLEOTIDE SEQUENCE [LARGE SCALE GENOMIC DNA]</scope>
    <source>
        <strain evidence="2 3">DSM 21339</strain>
    </source>
</reference>
<proteinExistence type="predicted"/>
<dbReference type="Gene3D" id="3.40.1160.10">
    <property type="entry name" value="Acetylglutamate kinase-like"/>
    <property type="match status" value="1"/>
</dbReference>
<dbReference type="SUPFAM" id="SSF53633">
    <property type="entry name" value="Carbamate kinase-like"/>
    <property type="match status" value="1"/>
</dbReference>
<organism evidence="2 3">
    <name type="scientific">Methanolobus zinderi</name>
    <dbReference type="NCBI Taxonomy" id="536044"/>
    <lineage>
        <taxon>Archaea</taxon>
        <taxon>Methanobacteriati</taxon>
        <taxon>Methanobacteriota</taxon>
        <taxon>Stenosarchaea group</taxon>
        <taxon>Methanomicrobia</taxon>
        <taxon>Methanosarcinales</taxon>
        <taxon>Methanosarcinaceae</taxon>
        <taxon>Methanolobus</taxon>
    </lineage>
</organism>
<gene>
    <name evidence="2" type="ORF">HWN40_09625</name>
</gene>
<dbReference type="InterPro" id="IPR036393">
    <property type="entry name" value="AceGlu_kinase-like_sf"/>
</dbReference>
<dbReference type="InterPro" id="IPR011375">
    <property type="entry name" value="MfnE"/>
</dbReference>
<evidence type="ECO:0000313" key="2">
    <source>
        <dbReference type="EMBL" id="QLC50475.1"/>
    </source>
</evidence>
<dbReference type="CDD" id="cd04240">
    <property type="entry name" value="AAK_UC"/>
    <property type="match status" value="1"/>
</dbReference>
<keyword evidence="3" id="KW-1185">Reference proteome</keyword>
<dbReference type="GO" id="GO:0016301">
    <property type="term" value="F:kinase activity"/>
    <property type="evidence" value="ECO:0007669"/>
    <property type="project" value="UniProtKB-KW"/>
</dbReference>
<dbReference type="PIRSF" id="PIRSF004857">
    <property type="entry name" value="Kin_aa_kin"/>
    <property type="match status" value="1"/>
</dbReference>
<dbReference type="AlphaFoldDB" id="A0A7D5EA00"/>
<dbReference type="Proteomes" id="UP000509594">
    <property type="component" value="Chromosome"/>
</dbReference>
<dbReference type="KEGG" id="mzi:HWN40_09625"/>
<dbReference type="EMBL" id="CP058215">
    <property type="protein sequence ID" value="QLC50475.1"/>
    <property type="molecule type" value="Genomic_DNA"/>
</dbReference>
<evidence type="ECO:0000313" key="3">
    <source>
        <dbReference type="Proteomes" id="UP000509594"/>
    </source>
</evidence>
<sequence>MERVVVKLGGSLMADASAVVRSLSANFGKDKVRDGFSILIVPGGGPFADGVRAASDKYGISEDAAHWMAILAMEQYAYYILDRNDLPYTDSIEALPKGVTMLLPYRMLREVDKLPHSWDVTSDTIAAWIAWKLGARFIKVTDVDGVYAEDVVQTWMTADEVLSMGSTCMDNTLPRFLKKYRMDCIIVNGKHPERVVDAVLGNDVVGTHIKGNI</sequence>